<dbReference type="GO" id="GO:0005886">
    <property type="term" value="C:plasma membrane"/>
    <property type="evidence" value="ECO:0007669"/>
    <property type="project" value="TreeGrafter"/>
</dbReference>
<dbReference type="SUPFAM" id="SSF82693">
    <property type="entry name" value="Multidrug efflux transporter AcrB pore domain, PN1, PN2, PC1 and PC2 subdomains"/>
    <property type="match status" value="2"/>
</dbReference>
<proteinExistence type="predicted"/>
<dbReference type="Gene3D" id="1.20.1640.10">
    <property type="entry name" value="Multidrug efflux transporter AcrB transmembrane domain"/>
    <property type="match status" value="2"/>
</dbReference>
<evidence type="ECO:0000256" key="1">
    <source>
        <dbReference type="SAM" id="Phobius"/>
    </source>
</evidence>
<feature type="transmembrane region" description="Helical" evidence="1">
    <location>
        <begin position="383"/>
        <end position="403"/>
    </location>
</feature>
<feature type="transmembrane region" description="Helical" evidence="1">
    <location>
        <begin position="463"/>
        <end position="483"/>
    </location>
</feature>
<dbReference type="PRINTS" id="PR00702">
    <property type="entry name" value="ACRIFLAVINRP"/>
</dbReference>
<feature type="transmembrane region" description="Helical" evidence="1">
    <location>
        <begin position="21"/>
        <end position="38"/>
    </location>
</feature>
<feature type="transmembrane region" description="Helical" evidence="1">
    <location>
        <begin position="1012"/>
        <end position="1036"/>
    </location>
</feature>
<feature type="transmembrane region" description="Helical" evidence="1">
    <location>
        <begin position="409"/>
        <end position="427"/>
    </location>
</feature>
<accession>A0AB39STA1</accession>
<dbReference type="Gene3D" id="3.30.70.1430">
    <property type="entry name" value="Multidrug efflux transporter AcrB pore domain"/>
    <property type="match status" value="2"/>
</dbReference>
<reference evidence="2" key="1">
    <citation type="submission" date="2024-07" db="EMBL/GenBank/DDBJ databases">
        <authorList>
            <person name="Yu S.T."/>
        </authorList>
    </citation>
    <scope>NUCLEOTIDE SEQUENCE</scope>
    <source>
        <strain evidence="2">R44</strain>
    </source>
</reference>
<dbReference type="Pfam" id="PF00873">
    <property type="entry name" value="ACR_tran"/>
    <property type="match status" value="1"/>
</dbReference>
<dbReference type="AlphaFoldDB" id="A0AB39STA1"/>
<feature type="transmembrane region" description="Helical" evidence="1">
    <location>
        <begin position="552"/>
        <end position="571"/>
    </location>
</feature>
<feature type="transmembrane region" description="Helical" evidence="1">
    <location>
        <begin position="879"/>
        <end position="897"/>
    </location>
</feature>
<dbReference type="RefSeq" id="WP_369142334.1">
    <property type="nucleotide sequence ID" value="NZ_CP163444.1"/>
</dbReference>
<keyword evidence="1" id="KW-0472">Membrane</keyword>
<feature type="transmembrane region" description="Helical" evidence="1">
    <location>
        <begin position="983"/>
        <end position="1000"/>
    </location>
</feature>
<feature type="transmembrane region" description="Helical" evidence="1">
    <location>
        <begin position="904"/>
        <end position="926"/>
    </location>
</feature>
<dbReference type="PANTHER" id="PTHR32063:SF4">
    <property type="entry name" value="SLR6043 PROTEIN"/>
    <property type="match status" value="1"/>
</dbReference>
<evidence type="ECO:0000313" key="2">
    <source>
        <dbReference type="EMBL" id="XDQ69593.1"/>
    </source>
</evidence>
<organism evidence="2">
    <name type="scientific">Streptomyces sp. R44</name>
    <dbReference type="NCBI Taxonomy" id="3238633"/>
    <lineage>
        <taxon>Bacteria</taxon>
        <taxon>Bacillati</taxon>
        <taxon>Actinomycetota</taxon>
        <taxon>Actinomycetes</taxon>
        <taxon>Kitasatosporales</taxon>
        <taxon>Streptomycetaceae</taxon>
        <taxon>Streptomyces</taxon>
    </lineage>
</organism>
<keyword evidence="1" id="KW-1133">Transmembrane helix</keyword>
<gene>
    <name evidence="2" type="ORF">AB5J54_03250</name>
</gene>
<dbReference type="SUPFAM" id="SSF82714">
    <property type="entry name" value="Multidrug efflux transporter AcrB TolC docking domain, DN and DC subdomains"/>
    <property type="match status" value="2"/>
</dbReference>
<feature type="transmembrane region" description="Helical" evidence="1">
    <location>
        <begin position="356"/>
        <end position="376"/>
    </location>
</feature>
<dbReference type="EMBL" id="CP163444">
    <property type="protein sequence ID" value="XDQ69593.1"/>
    <property type="molecule type" value="Genomic_DNA"/>
</dbReference>
<dbReference type="Gene3D" id="3.30.2090.10">
    <property type="entry name" value="Multidrug efflux transporter AcrB TolC docking domain, DN and DC subdomains"/>
    <property type="match status" value="2"/>
</dbReference>
<dbReference type="PANTHER" id="PTHR32063">
    <property type="match status" value="1"/>
</dbReference>
<name>A0AB39STA1_9ACTN</name>
<dbReference type="SUPFAM" id="SSF82866">
    <property type="entry name" value="Multidrug efflux transporter AcrB transmembrane domain"/>
    <property type="match status" value="2"/>
</dbReference>
<feature type="transmembrane region" description="Helical" evidence="1">
    <location>
        <begin position="932"/>
        <end position="953"/>
    </location>
</feature>
<feature type="transmembrane region" description="Helical" evidence="1">
    <location>
        <begin position="495"/>
        <end position="518"/>
    </location>
</feature>
<keyword evidence="1" id="KW-0812">Transmembrane</keyword>
<dbReference type="GO" id="GO:0042910">
    <property type="term" value="F:xenobiotic transmembrane transporter activity"/>
    <property type="evidence" value="ECO:0007669"/>
    <property type="project" value="TreeGrafter"/>
</dbReference>
<dbReference type="InterPro" id="IPR027463">
    <property type="entry name" value="AcrB_DN_DC_subdom"/>
</dbReference>
<dbReference type="InterPro" id="IPR001036">
    <property type="entry name" value="Acrflvin-R"/>
</dbReference>
<sequence>MTEERRTLMRWIVGFSLRFRYLVVAAAAVMMVVGITSLPQQRVDVFPEFAPPRVEIQTACLGLSTADVESLVTVPLEQSLNGLDALDDLRSESVAQLSSIQLIFHEGTDIFKARQEVQERVAQVSHSLPTWAAPPVIMPPVAATSRVMKIGMSSQDHSDKTLMSMSMTAYWEVRARLLRVPGVANVSIFGERLQNLTVQVDPLKMQAHKVTLDDVMEATGDSVDSGLLKFTTGSVIGTGGWIETPTQRLGIRHVLPVVTPDDLAQVPVRAENDSTVRLGDVALVKEAPQPLFGDAIVGGDPGLLLIVEKLPWGDTPEITKNVEKAIESLEPGLPGITFDTTVFQQEDFIHTAIDNLTQALVLGFLMVVVVLAAFLYEWRVALISLLTIPLSLMAAVLVLHWRGDTINTMALAGLVIALGAVVDDAIIDVENILRRLREHRKAGGDTSVSKVILNASLEVRSPIVYATMIIVVAIVPVFLLQGVAGSFFRTLAVSYTLAILASMVVALTVTPALCLILLRKAKVERRQSPLLRWLQKGYTGGLRRIIKRPVHAYLVSGVLVLVAALLVPQLSQSLMPSFKERDFLMHFITTPGTSVKEEERMVSQVSREVRAIPGVRNVFGAHIGQAFLGDEIAGVNFGEGWISIDPKADYDKTLEQIKETVGRYAGVEQDVQTYLNERVDEVLTGSKYPVVVRLYGQDQKVLREKGLELQEKIGKIAGTADVHADLQVDVPQVQVRVDVDKAAKYELKPGDIRRAASTLVAGEEVGDIFRGGRAYDTMVWSTPETRSSVVAINRLPIDTPSGTTVPLGDVASVTIEPQPNLIARENGSRHLDVNASVAGRDLSAVVSDVEEAIDSTDFPRGYHTELLGEHEERQAAQRVLFYAAIFAGVAIFVLLQVSFRSWRLALLSFLTLPMALVGGVLAVWIAGGNITLGSLVGFFTVLGIAARNGILLINHCQHLEEHEGMEFGPALVLRGARERLSPILMTSLATGLAVLPLVFLGNRPGHEIEYPLAVVIVGGLVTSTLLNLLVVPSLYLRFGKGFRRHRPQHEAVATH</sequence>
<dbReference type="Gene3D" id="3.30.70.1320">
    <property type="entry name" value="Multidrug efflux transporter AcrB pore domain like"/>
    <property type="match status" value="1"/>
</dbReference>
<dbReference type="Gene3D" id="3.30.70.1440">
    <property type="entry name" value="Multidrug efflux transporter AcrB pore domain"/>
    <property type="match status" value="1"/>
</dbReference>
<protein>
    <submittedName>
        <fullName evidence="2">Efflux RND transporter permease subunit</fullName>
    </submittedName>
</protein>